<keyword evidence="2" id="KW-1185">Reference proteome</keyword>
<proteinExistence type="predicted"/>
<name>A0A9P8Q1M2_WICPI</name>
<reference evidence="1" key="2">
    <citation type="submission" date="2021-01" db="EMBL/GenBank/DDBJ databases">
        <authorList>
            <person name="Schikora-Tamarit M.A."/>
        </authorList>
    </citation>
    <scope>NUCLEOTIDE SEQUENCE</scope>
    <source>
        <strain evidence="1">CBS2887</strain>
    </source>
</reference>
<evidence type="ECO:0000313" key="2">
    <source>
        <dbReference type="Proteomes" id="UP000774326"/>
    </source>
</evidence>
<gene>
    <name evidence="1" type="ORF">WICPIJ_006448</name>
</gene>
<evidence type="ECO:0000313" key="1">
    <source>
        <dbReference type="EMBL" id="KAH3682573.1"/>
    </source>
</evidence>
<dbReference type="AlphaFoldDB" id="A0A9P8Q1M2"/>
<reference evidence="1" key="1">
    <citation type="journal article" date="2021" name="Open Biol.">
        <title>Shared evolutionary footprints suggest mitochondrial oxidative damage underlies multiple complex I losses in fungi.</title>
        <authorList>
            <person name="Schikora-Tamarit M.A."/>
            <person name="Marcet-Houben M."/>
            <person name="Nosek J."/>
            <person name="Gabaldon T."/>
        </authorList>
    </citation>
    <scope>NUCLEOTIDE SEQUENCE</scope>
    <source>
        <strain evidence="1">CBS2887</strain>
    </source>
</reference>
<dbReference type="EMBL" id="JAEUBG010003603">
    <property type="protein sequence ID" value="KAH3682573.1"/>
    <property type="molecule type" value="Genomic_DNA"/>
</dbReference>
<dbReference type="Proteomes" id="UP000774326">
    <property type="component" value="Unassembled WGS sequence"/>
</dbReference>
<accession>A0A9P8Q1M2</accession>
<sequence length="113" mass="12342">MFPCVATLAPSKVGLKIKPTFSTIDLPNMEAIAARTQKWSSSKEKKHEVNVVIDIGVTVGYSSDTLVWWTLYGLPEHHDPSADLRLSPPARRQRCLIAGVDSSLVRVGLGQEG</sequence>
<organism evidence="1 2">
    <name type="scientific">Wickerhamomyces pijperi</name>
    <name type="common">Yeast</name>
    <name type="synonym">Pichia pijperi</name>
    <dbReference type="NCBI Taxonomy" id="599730"/>
    <lineage>
        <taxon>Eukaryota</taxon>
        <taxon>Fungi</taxon>
        <taxon>Dikarya</taxon>
        <taxon>Ascomycota</taxon>
        <taxon>Saccharomycotina</taxon>
        <taxon>Saccharomycetes</taxon>
        <taxon>Phaffomycetales</taxon>
        <taxon>Wickerhamomycetaceae</taxon>
        <taxon>Wickerhamomyces</taxon>
    </lineage>
</organism>
<comment type="caution">
    <text evidence="1">The sequence shown here is derived from an EMBL/GenBank/DDBJ whole genome shotgun (WGS) entry which is preliminary data.</text>
</comment>
<protein>
    <submittedName>
        <fullName evidence="1">Uncharacterized protein</fullName>
    </submittedName>
</protein>